<dbReference type="EMBL" id="BQNB010019766">
    <property type="protein sequence ID" value="GJT88814.1"/>
    <property type="molecule type" value="Genomic_DNA"/>
</dbReference>
<proteinExistence type="predicted"/>
<name>A0ABQ5HN10_9ASTR</name>
<reference evidence="2" key="1">
    <citation type="journal article" date="2022" name="Int. J. Mol. Sci.">
        <title>Draft Genome of Tanacetum Coccineum: Genomic Comparison of Closely Related Tanacetum-Family Plants.</title>
        <authorList>
            <person name="Yamashiro T."/>
            <person name="Shiraishi A."/>
            <person name="Nakayama K."/>
            <person name="Satake H."/>
        </authorList>
    </citation>
    <scope>NUCLEOTIDE SEQUENCE</scope>
</reference>
<feature type="domain" description="GAG-pre-integrase" evidence="1">
    <location>
        <begin position="19"/>
        <end position="84"/>
    </location>
</feature>
<evidence type="ECO:0000313" key="3">
    <source>
        <dbReference type="Proteomes" id="UP001151760"/>
    </source>
</evidence>
<dbReference type="Pfam" id="PF13976">
    <property type="entry name" value="gag_pre-integrs"/>
    <property type="match status" value="1"/>
</dbReference>
<dbReference type="InterPro" id="IPR039537">
    <property type="entry name" value="Retrotran_Ty1/copia-like"/>
</dbReference>
<protein>
    <submittedName>
        <fullName evidence="2">Zinc finger, CCHC-type containing protein</fullName>
    </submittedName>
</protein>
<evidence type="ECO:0000313" key="2">
    <source>
        <dbReference type="EMBL" id="GJT88814.1"/>
    </source>
</evidence>
<gene>
    <name evidence="2" type="ORF">Tco_1070531</name>
</gene>
<comment type="caution">
    <text evidence="2">The sequence shown here is derived from an EMBL/GenBank/DDBJ whole genome shotgun (WGS) entry which is preliminary data.</text>
</comment>
<dbReference type="PANTHER" id="PTHR42648">
    <property type="entry name" value="TRANSPOSASE, PUTATIVE-RELATED"/>
    <property type="match status" value="1"/>
</dbReference>
<dbReference type="Proteomes" id="UP001151760">
    <property type="component" value="Unassembled WGS sequence"/>
</dbReference>
<reference evidence="2" key="2">
    <citation type="submission" date="2022-01" db="EMBL/GenBank/DDBJ databases">
        <authorList>
            <person name="Yamashiro T."/>
            <person name="Shiraishi A."/>
            <person name="Satake H."/>
            <person name="Nakayama K."/>
        </authorList>
    </citation>
    <scope>NUCLEOTIDE SEQUENCE</scope>
</reference>
<dbReference type="InterPro" id="IPR025724">
    <property type="entry name" value="GAG-pre-integrase_dom"/>
</dbReference>
<dbReference type="PANTHER" id="PTHR42648:SF25">
    <property type="entry name" value="RNA-DIRECTED DNA POLYMERASE"/>
    <property type="match status" value="1"/>
</dbReference>
<keyword evidence="3" id="KW-1185">Reference proteome</keyword>
<accession>A0ABQ5HN10</accession>
<sequence length="130" mass="14525">MECNSCENFLIKVPQSANRLYKAQLKVGKAYCFQANIDEESWLWHIRLGQIGFGAVNLMHKLAKGVPTIKHQDQVCESCMVGKQTKKSFLKKATYRASGLLEMVHGDICGLITPSTQVDRGGEFTSPDFN</sequence>
<evidence type="ECO:0000259" key="1">
    <source>
        <dbReference type="Pfam" id="PF13976"/>
    </source>
</evidence>
<organism evidence="2 3">
    <name type="scientific">Tanacetum coccineum</name>
    <dbReference type="NCBI Taxonomy" id="301880"/>
    <lineage>
        <taxon>Eukaryota</taxon>
        <taxon>Viridiplantae</taxon>
        <taxon>Streptophyta</taxon>
        <taxon>Embryophyta</taxon>
        <taxon>Tracheophyta</taxon>
        <taxon>Spermatophyta</taxon>
        <taxon>Magnoliopsida</taxon>
        <taxon>eudicotyledons</taxon>
        <taxon>Gunneridae</taxon>
        <taxon>Pentapetalae</taxon>
        <taxon>asterids</taxon>
        <taxon>campanulids</taxon>
        <taxon>Asterales</taxon>
        <taxon>Asteraceae</taxon>
        <taxon>Asteroideae</taxon>
        <taxon>Anthemideae</taxon>
        <taxon>Anthemidinae</taxon>
        <taxon>Tanacetum</taxon>
    </lineage>
</organism>